<dbReference type="AlphaFoldDB" id="A0A844ALY2"/>
<reference evidence="1 2" key="1">
    <citation type="submission" date="2019-10" db="EMBL/GenBank/DDBJ databases">
        <title>Epibacterium sp. nov., isolated from seawater.</title>
        <authorList>
            <person name="Zhang X."/>
            <person name="Li N."/>
        </authorList>
    </citation>
    <scope>NUCLEOTIDE SEQUENCE [LARGE SCALE GENOMIC DNA]</scope>
    <source>
        <strain evidence="1 2">SM1969</strain>
    </source>
</reference>
<gene>
    <name evidence="1" type="ORF">GG681_09260</name>
</gene>
<protein>
    <recommendedName>
        <fullName evidence="3">Acetolactate synthase</fullName>
    </recommendedName>
</protein>
<dbReference type="Pfam" id="PF20107">
    <property type="entry name" value="DUF6497"/>
    <property type="match status" value="1"/>
</dbReference>
<dbReference type="Proteomes" id="UP000436694">
    <property type="component" value="Unassembled WGS sequence"/>
</dbReference>
<dbReference type="InterPro" id="IPR045467">
    <property type="entry name" value="DUF6497"/>
</dbReference>
<keyword evidence="2" id="KW-1185">Reference proteome</keyword>
<evidence type="ECO:0008006" key="3">
    <source>
        <dbReference type="Google" id="ProtNLM"/>
    </source>
</evidence>
<comment type="caution">
    <text evidence="1">The sequence shown here is derived from an EMBL/GenBank/DDBJ whole genome shotgun (WGS) entry which is preliminary data.</text>
</comment>
<name>A0A844ALY2_9RHOB</name>
<proteinExistence type="predicted"/>
<dbReference type="EMBL" id="WIXK01000004">
    <property type="protein sequence ID" value="MQY42829.1"/>
    <property type="molecule type" value="Genomic_DNA"/>
</dbReference>
<evidence type="ECO:0000313" key="1">
    <source>
        <dbReference type="EMBL" id="MQY42829.1"/>
    </source>
</evidence>
<evidence type="ECO:0000313" key="2">
    <source>
        <dbReference type="Proteomes" id="UP000436694"/>
    </source>
</evidence>
<accession>A0A844ALY2</accession>
<sequence length="170" mass="17611">MITLRHNSIARAASAAPAAPAGGGPIAGCRGCGFTLTAVAFLTTFGCLPSASAQPLVLANAPVDQLAVPSAQPVYLHEVLADEAPGDLWLRFRFVAPDLPAGAQAAAEADMAHLCASVALPYLSDHALHPERIAISLADRAVPFGEIAPEATQYFELFSSANATCIWEAF</sequence>
<organism evidence="1 2">
    <name type="scientific">Tritonibacter aquimaris</name>
    <dbReference type="NCBI Taxonomy" id="2663379"/>
    <lineage>
        <taxon>Bacteria</taxon>
        <taxon>Pseudomonadati</taxon>
        <taxon>Pseudomonadota</taxon>
        <taxon>Alphaproteobacteria</taxon>
        <taxon>Rhodobacterales</taxon>
        <taxon>Paracoccaceae</taxon>
        <taxon>Tritonibacter</taxon>
    </lineage>
</organism>